<keyword evidence="4 7" id="KW-1133">Transmembrane helix</keyword>
<evidence type="ECO:0000259" key="8">
    <source>
        <dbReference type="Pfam" id="PF15982"/>
    </source>
</evidence>
<gene>
    <name evidence="9" type="ORF">WJX75_009920</name>
</gene>
<accession>A0ABR2YLZ7</accession>
<name>A0ABR2YLZ7_9CHLO</name>
<feature type="transmembrane region" description="Helical" evidence="7">
    <location>
        <begin position="63"/>
        <end position="81"/>
    </location>
</feature>
<feature type="compositionally biased region" description="Acidic residues" evidence="6">
    <location>
        <begin position="512"/>
        <end position="522"/>
    </location>
</feature>
<feature type="transmembrane region" description="Helical" evidence="7">
    <location>
        <begin position="36"/>
        <end position="56"/>
    </location>
</feature>
<evidence type="ECO:0000256" key="5">
    <source>
        <dbReference type="ARBA" id="ARBA00023136"/>
    </source>
</evidence>
<evidence type="ECO:0000256" key="3">
    <source>
        <dbReference type="ARBA" id="ARBA00022692"/>
    </source>
</evidence>
<dbReference type="Proteomes" id="UP001491310">
    <property type="component" value="Unassembled WGS sequence"/>
</dbReference>
<evidence type="ECO:0000256" key="4">
    <source>
        <dbReference type="ARBA" id="ARBA00022989"/>
    </source>
</evidence>
<dbReference type="InterPro" id="IPR031926">
    <property type="entry name" value="TMEM135_N"/>
</dbReference>
<dbReference type="Pfam" id="PF15982">
    <property type="entry name" value="TMEM135_C_rich"/>
    <property type="match status" value="1"/>
</dbReference>
<protein>
    <recommendedName>
        <fullName evidence="8">Transmembrane protein 135 N-terminal domain-containing protein</fullName>
    </recommendedName>
</protein>
<feature type="compositionally biased region" description="Polar residues" evidence="6">
    <location>
        <begin position="525"/>
        <end position="534"/>
    </location>
</feature>
<evidence type="ECO:0000256" key="7">
    <source>
        <dbReference type="SAM" id="Phobius"/>
    </source>
</evidence>
<evidence type="ECO:0000256" key="2">
    <source>
        <dbReference type="ARBA" id="ARBA00008924"/>
    </source>
</evidence>
<evidence type="ECO:0000256" key="6">
    <source>
        <dbReference type="SAM" id="MobiDB-lite"/>
    </source>
</evidence>
<reference evidence="9 10" key="1">
    <citation type="journal article" date="2024" name="Nat. Commun.">
        <title>Phylogenomics reveals the evolutionary origins of lichenization in chlorophyte algae.</title>
        <authorList>
            <person name="Puginier C."/>
            <person name="Libourel C."/>
            <person name="Otte J."/>
            <person name="Skaloud P."/>
            <person name="Haon M."/>
            <person name="Grisel S."/>
            <person name="Petersen M."/>
            <person name="Berrin J.G."/>
            <person name="Delaux P.M."/>
            <person name="Dal Grande F."/>
            <person name="Keller J."/>
        </authorList>
    </citation>
    <scope>NUCLEOTIDE SEQUENCE [LARGE SCALE GENOMIC DNA]</scope>
    <source>
        <strain evidence="9 10">SAG 216-7</strain>
    </source>
</reference>
<feature type="transmembrane region" description="Helical" evidence="7">
    <location>
        <begin position="12"/>
        <end position="30"/>
    </location>
</feature>
<keyword evidence="5 7" id="KW-0472">Membrane</keyword>
<feature type="region of interest" description="Disordered" evidence="6">
    <location>
        <begin position="429"/>
        <end position="534"/>
    </location>
</feature>
<evidence type="ECO:0000256" key="1">
    <source>
        <dbReference type="ARBA" id="ARBA00004127"/>
    </source>
</evidence>
<feature type="domain" description="Transmembrane protein 135 N-terminal" evidence="8">
    <location>
        <begin position="149"/>
        <end position="267"/>
    </location>
</feature>
<evidence type="ECO:0000313" key="10">
    <source>
        <dbReference type="Proteomes" id="UP001491310"/>
    </source>
</evidence>
<evidence type="ECO:0000313" key="9">
    <source>
        <dbReference type="EMBL" id="KAK9907784.1"/>
    </source>
</evidence>
<keyword evidence="10" id="KW-1185">Reference proteome</keyword>
<dbReference type="PANTHER" id="PTHR12459">
    <property type="entry name" value="TRANSMEMBRANE PROTEIN 135-RELATED"/>
    <property type="match status" value="1"/>
</dbReference>
<dbReference type="InterPro" id="IPR026749">
    <property type="entry name" value="Tmem135"/>
</dbReference>
<dbReference type="EMBL" id="JALJOT010000009">
    <property type="protein sequence ID" value="KAK9907784.1"/>
    <property type="molecule type" value="Genomic_DNA"/>
</dbReference>
<feature type="compositionally biased region" description="Polar residues" evidence="6">
    <location>
        <begin position="488"/>
        <end position="497"/>
    </location>
</feature>
<proteinExistence type="inferred from homology"/>
<comment type="similarity">
    <text evidence="2">Belongs to the TMEM135 family.</text>
</comment>
<organism evidence="9 10">
    <name type="scientific">Coccomyxa subellipsoidea</name>
    <dbReference type="NCBI Taxonomy" id="248742"/>
    <lineage>
        <taxon>Eukaryota</taxon>
        <taxon>Viridiplantae</taxon>
        <taxon>Chlorophyta</taxon>
        <taxon>core chlorophytes</taxon>
        <taxon>Trebouxiophyceae</taxon>
        <taxon>Trebouxiophyceae incertae sedis</taxon>
        <taxon>Coccomyxaceae</taxon>
        <taxon>Coccomyxa</taxon>
    </lineage>
</organism>
<comment type="subcellular location">
    <subcellularLocation>
        <location evidence="1">Endomembrane system</location>
        <topology evidence="1">Multi-pass membrane protein</topology>
    </subcellularLocation>
</comment>
<comment type="caution">
    <text evidence="9">The sequence shown here is derived from an EMBL/GenBank/DDBJ whole genome shotgun (WGS) entry which is preliminary data.</text>
</comment>
<sequence>MIADTLRYTGFLGAFAGIFVAVDEGIAALFGKERTARWRAFLAGALAGSSLLLTGPKTRHNSLAIYILLRGLTLLIGYSWICKPQTLPATFVHFLNHHGGKELWFYKAARELSERNWRGIPPGPLESLKGTEHENTVATHPCEWAHEGESCSYSAAKFFPGAYLRALPVYLPVYVLPAILVHRRALFQKDGLAIWAKVFKGALRSSAFLGLYCTLCWRGACVGFQATRSASPPVIAASCWTGGLATLVEKKSRRMELAIYCLSRALESFALCLVEWGLVRRRDVPKRIDVLMFSAAAAAIMHCYSDGRGRHRDVFRSKYLNVLDFIFGNTGVEEGRISHHPSTQDLLAQVPMVDAAAWRQRAHSMGGSLVSNLEALAGKDIGSADSPRAGDGDHAGSMLHFVSGSLDLEVGNQAVDSHWRSSLDGRDFREASPAASDRNYSDPPDNSFTFNRLLQGPISMRPQPFLLDPQSSDEATPTFAGGGGRTWQLRSSQQQIHSPARPPTDPRSECIAEGDESQEEPQDSPFASTEQQNA</sequence>
<keyword evidence="3 7" id="KW-0812">Transmembrane</keyword>
<dbReference type="PANTHER" id="PTHR12459:SF15">
    <property type="entry name" value="TRANSMEMBRANE PROTEIN 135"/>
    <property type="match status" value="1"/>
</dbReference>